<dbReference type="RefSeq" id="WP_106169252.1">
    <property type="nucleotide sequence ID" value="NZ_JAVKZF010000004.1"/>
</dbReference>
<sequence>MADKKLDDNSKKLSRFLQLIIDRLTAQSAISLAGIVYLDLFSSSHKPRLEKAETPLFLWSDILAELQLQILCWLAESPPAFSMRQYCLKNFKFIVYFCP</sequence>
<evidence type="ECO:0000313" key="1">
    <source>
        <dbReference type="EMBL" id="RUT01161.1"/>
    </source>
</evidence>
<dbReference type="EMBL" id="RSCK01000130">
    <property type="protein sequence ID" value="RUT01161.1"/>
    <property type="molecule type" value="Genomic_DNA"/>
</dbReference>
<reference evidence="1 2" key="1">
    <citation type="journal article" date="2019" name="Genome Biol. Evol.">
        <title>Day and night: Metabolic profiles and evolutionary relationships of six axenic non-marine cyanobacteria.</title>
        <authorList>
            <person name="Will S.E."/>
            <person name="Henke P."/>
            <person name="Boedeker C."/>
            <person name="Huang S."/>
            <person name="Brinkmann H."/>
            <person name="Rohde M."/>
            <person name="Jarek M."/>
            <person name="Friedl T."/>
            <person name="Seufert S."/>
            <person name="Schumacher M."/>
            <person name="Overmann J."/>
            <person name="Neumann-Schaal M."/>
            <person name="Petersen J."/>
        </authorList>
    </citation>
    <scope>NUCLEOTIDE SEQUENCE [LARGE SCALE GENOMIC DNA]</scope>
    <source>
        <strain evidence="1 2">SAG 39.79</strain>
    </source>
</reference>
<gene>
    <name evidence="1" type="ORF">DSM107010_66040</name>
</gene>
<protein>
    <submittedName>
        <fullName evidence="1">Uncharacterized protein</fullName>
    </submittedName>
</protein>
<proteinExistence type="predicted"/>
<dbReference type="AlphaFoldDB" id="A0AB37U939"/>
<comment type="caution">
    <text evidence="1">The sequence shown here is derived from an EMBL/GenBank/DDBJ whole genome shotgun (WGS) entry which is preliminary data.</text>
</comment>
<organism evidence="1 2">
    <name type="scientific">Chroococcidiopsis cubana SAG 39.79</name>
    <dbReference type="NCBI Taxonomy" id="388085"/>
    <lineage>
        <taxon>Bacteria</taxon>
        <taxon>Bacillati</taxon>
        <taxon>Cyanobacteriota</taxon>
        <taxon>Cyanophyceae</taxon>
        <taxon>Chroococcidiopsidales</taxon>
        <taxon>Chroococcidiopsidaceae</taxon>
        <taxon>Chroococcidiopsis</taxon>
    </lineage>
</organism>
<accession>A0AB37U939</accession>
<name>A0AB37U939_9CYAN</name>
<keyword evidence="2" id="KW-1185">Reference proteome</keyword>
<dbReference type="Proteomes" id="UP000282574">
    <property type="component" value="Unassembled WGS sequence"/>
</dbReference>
<evidence type="ECO:0000313" key="2">
    <source>
        <dbReference type="Proteomes" id="UP000282574"/>
    </source>
</evidence>